<evidence type="ECO:0000313" key="14">
    <source>
        <dbReference type="EMBL" id="VFK37226.1"/>
    </source>
</evidence>
<dbReference type="AlphaFoldDB" id="A0A451BJP0"/>
<evidence type="ECO:0000256" key="6">
    <source>
        <dbReference type="ARBA" id="ARBA00022741"/>
    </source>
</evidence>
<evidence type="ECO:0000256" key="1">
    <source>
        <dbReference type="ARBA" id="ARBA00009776"/>
    </source>
</evidence>
<dbReference type="GO" id="GO:0006227">
    <property type="term" value="P:dUDP biosynthetic process"/>
    <property type="evidence" value="ECO:0007669"/>
    <property type="project" value="TreeGrafter"/>
</dbReference>
<feature type="domain" description="Thymidylate kinase-like" evidence="13">
    <location>
        <begin position="13"/>
        <end position="198"/>
    </location>
</feature>
<dbReference type="GO" id="GO:0006235">
    <property type="term" value="P:dTTP biosynthetic process"/>
    <property type="evidence" value="ECO:0007669"/>
    <property type="project" value="UniProtKB-UniRule"/>
</dbReference>
<evidence type="ECO:0000313" key="16">
    <source>
        <dbReference type="EMBL" id="VFK78509.1"/>
    </source>
</evidence>
<accession>A0A451BJP0</accession>
<dbReference type="InterPro" id="IPR039430">
    <property type="entry name" value="Thymidylate_kin-like_dom"/>
</dbReference>
<evidence type="ECO:0000256" key="9">
    <source>
        <dbReference type="ARBA" id="ARBA00029962"/>
    </source>
</evidence>
<sequence length="217" mass="24174">MQITATDARFITIEGIEGSGKSTNLPYLVELLQKAGKVVTMTREPGGTRIGESLRELLLDPEQDMQLDTELLLVFAARAEHLAKVVRPALGKGQWVVCDRFTDATYAYQGAGRGIPIPRIAALAHWVQGNLRPDLTLILDLPVEEGLARVRKRGAPDRFEQEKLAFFERARAAYLARAGARPGRYRVIDARDPPGVVRLRIAEAIQEFIRRSFASNR</sequence>
<feature type="binding site" evidence="12">
    <location>
        <begin position="15"/>
        <end position="22"/>
    </location>
    <ligand>
        <name>ATP</name>
        <dbReference type="ChEBI" id="CHEBI:30616"/>
    </ligand>
</feature>
<dbReference type="EC" id="2.7.4.9" evidence="2 12"/>
<evidence type="ECO:0000256" key="4">
    <source>
        <dbReference type="ARBA" id="ARBA00022679"/>
    </source>
</evidence>
<dbReference type="PANTHER" id="PTHR10344">
    <property type="entry name" value="THYMIDYLATE KINASE"/>
    <property type="match status" value="1"/>
</dbReference>
<evidence type="ECO:0000256" key="10">
    <source>
        <dbReference type="ARBA" id="ARBA00048743"/>
    </source>
</evidence>
<dbReference type="Gene3D" id="3.40.50.300">
    <property type="entry name" value="P-loop containing nucleotide triphosphate hydrolases"/>
    <property type="match status" value="1"/>
</dbReference>
<evidence type="ECO:0000256" key="5">
    <source>
        <dbReference type="ARBA" id="ARBA00022727"/>
    </source>
</evidence>
<dbReference type="GO" id="GO:0005524">
    <property type="term" value="F:ATP binding"/>
    <property type="evidence" value="ECO:0007669"/>
    <property type="project" value="UniProtKB-UniRule"/>
</dbReference>
<comment type="catalytic activity">
    <reaction evidence="10 12">
        <text>dTMP + ATP = dTDP + ADP</text>
        <dbReference type="Rhea" id="RHEA:13517"/>
        <dbReference type="ChEBI" id="CHEBI:30616"/>
        <dbReference type="ChEBI" id="CHEBI:58369"/>
        <dbReference type="ChEBI" id="CHEBI:63528"/>
        <dbReference type="ChEBI" id="CHEBI:456216"/>
        <dbReference type="EC" id="2.7.4.9"/>
    </reaction>
</comment>
<evidence type="ECO:0000256" key="2">
    <source>
        <dbReference type="ARBA" id="ARBA00012980"/>
    </source>
</evidence>
<dbReference type="FunFam" id="3.40.50.300:FF:000225">
    <property type="entry name" value="Thymidylate kinase"/>
    <property type="match status" value="1"/>
</dbReference>
<protein>
    <recommendedName>
        <fullName evidence="3 12">Thymidylate kinase</fullName>
        <ecNumber evidence="2 12">2.7.4.9</ecNumber>
    </recommendedName>
    <alternativeName>
        <fullName evidence="9 12">dTMP kinase</fullName>
    </alternativeName>
</protein>
<dbReference type="EMBL" id="CAADFU010000012">
    <property type="protein sequence ID" value="VFK41528.1"/>
    <property type="molecule type" value="Genomic_DNA"/>
</dbReference>
<evidence type="ECO:0000256" key="7">
    <source>
        <dbReference type="ARBA" id="ARBA00022777"/>
    </source>
</evidence>
<dbReference type="InterPro" id="IPR027417">
    <property type="entry name" value="P-loop_NTPase"/>
</dbReference>
<keyword evidence="7 12" id="KW-0418">Kinase</keyword>
<evidence type="ECO:0000313" key="15">
    <source>
        <dbReference type="EMBL" id="VFK41528.1"/>
    </source>
</evidence>
<dbReference type="SUPFAM" id="SSF52540">
    <property type="entry name" value="P-loop containing nucleoside triphosphate hydrolases"/>
    <property type="match status" value="1"/>
</dbReference>
<evidence type="ECO:0000256" key="12">
    <source>
        <dbReference type="HAMAP-Rule" id="MF_00165"/>
    </source>
</evidence>
<keyword evidence="6 12" id="KW-0547">Nucleotide-binding</keyword>
<evidence type="ECO:0000256" key="8">
    <source>
        <dbReference type="ARBA" id="ARBA00022840"/>
    </source>
</evidence>
<keyword evidence="4 12" id="KW-0808">Transferase</keyword>
<dbReference type="NCBIfam" id="TIGR00041">
    <property type="entry name" value="DTMP_kinase"/>
    <property type="match status" value="1"/>
</dbReference>
<keyword evidence="5 12" id="KW-0545">Nucleotide biosynthesis</keyword>
<organism evidence="16">
    <name type="scientific">Candidatus Kentrum sp. SD</name>
    <dbReference type="NCBI Taxonomy" id="2126332"/>
    <lineage>
        <taxon>Bacteria</taxon>
        <taxon>Pseudomonadati</taxon>
        <taxon>Pseudomonadota</taxon>
        <taxon>Gammaproteobacteria</taxon>
        <taxon>Candidatus Kentrum</taxon>
    </lineage>
</organism>
<keyword evidence="8 12" id="KW-0067">ATP-binding</keyword>
<dbReference type="CDD" id="cd01672">
    <property type="entry name" value="TMPK"/>
    <property type="match status" value="1"/>
</dbReference>
<gene>
    <name evidence="12" type="primary">tmk</name>
    <name evidence="16" type="ORF">BECKSD772D_GA0070982_101632</name>
    <name evidence="15" type="ORF">BECKSD772E_GA0070983_101235</name>
    <name evidence="14" type="ORF">BECKSD772F_GA0070984_101236</name>
</gene>
<dbReference type="InterPro" id="IPR018094">
    <property type="entry name" value="Thymidylate_kinase"/>
</dbReference>
<proteinExistence type="inferred from homology"/>
<dbReference type="GO" id="GO:0004798">
    <property type="term" value="F:dTMP kinase activity"/>
    <property type="evidence" value="ECO:0007669"/>
    <property type="project" value="UniProtKB-UniRule"/>
</dbReference>
<evidence type="ECO:0000259" key="13">
    <source>
        <dbReference type="Pfam" id="PF02223"/>
    </source>
</evidence>
<comment type="function">
    <text evidence="11 12">Phosphorylation of dTMP to form dTDP in both de novo and salvage pathways of dTTP synthesis.</text>
</comment>
<evidence type="ECO:0000256" key="11">
    <source>
        <dbReference type="ARBA" id="ARBA00057735"/>
    </source>
</evidence>
<dbReference type="EMBL" id="CAADHB010000016">
    <property type="protein sequence ID" value="VFK78509.1"/>
    <property type="molecule type" value="Genomic_DNA"/>
</dbReference>
<dbReference type="PANTHER" id="PTHR10344:SF4">
    <property type="entry name" value="UMP-CMP KINASE 2, MITOCHONDRIAL"/>
    <property type="match status" value="1"/>
</dbReference>
<dbReference type="Pfam" id="PF02223">
    <property type="entry name" value="Thymidylate_kin"/>
    <property type="match status" value="1"/>
</dbReference>
<dbReference type="HAMAP" id="MF_00165">
    <property type="entry name" value="Thymidylate_kinase"/>
    <property type="match status" value="1"/>
</dbReference>
<comment type="similarity">
    <text evidence="1 12">Belongs to the thymidylate kinase family.</text>
</comment>
<reference evidence="16" key="1">
    <citation type="submission" date="2019-02" db="EMBL/GenBank/DDBJ databases">
        <authorList>
            <person name="Gruber-Vodicka R. H."/>
            <person name="Seah K. B. B."/>
        </authorList>
    </citation>
    <scope>NUCLEOTIDE SEQUENCE</scope>
    <source>
        <strain evidence="16">BECK_S127</strain>
        <strain evidence="15">BECK_S1320</strain>
        <strain evidence="14">BECK_S1321</strain>
    </source>
</reference>
<dbReference type="GO" id="GO:0005829">
    <property type="term" value="C:cytosol"/>
    <property type="evidence" value="ECO:0007669"/>
    <property type="project" value="TreeGrafter"/>
</dbReference>
<name>A0A451BJP0_9GAMM</name>
<dbReference type="GO" id="GO:0006233">
    <property type="term" value="P:dTDP biosynthetic process"/>
    <property type="evidence" value="ECO:0007669"/>
    <property type="project" value="InterPro"/>
</dbReference>
<evidence type="ECO:0000256" key="3">
    <source>
        <dbReference type="ARBA" id="ARBA00017144"/>
    </source>
</evidence>
<dbReference type="EMBL" id="CAADFR010000012">
    <property type="protein sequence ID" value="VFK37226.1"/>
    <property type="molecule type" value="Genomic_DNA"/>
</dbReference>